<dbReference type="EMBL" id="CP012831">
    <property type="protein sequence ID" value="ALI05858.1"/>
    <property type="molecule type" value="Genomic_DNA"/>
</dbReference>
<proteinExistence type="predicted"/>
<evidence type="ECO:0000259" key="1">
    <source>
        <dbReference type="Pfam" id="PF01370"/>
    </source>
</evidence>
<dbReference type="PANTHER" id="PTHR48079">
    <property type="entry name" value="PROTEIN YEEZ"/>
    <property type="match status" value="1"/>
</dbReference>
<reference evidence="2 3" key="2">
    <citation type="journal article" date="2018" name="Nature">
        <title>Mutant phenotypes for thousands of bacterial genes of unknown function.</title>
        <authorList>
            <person name="Price M.N."/>
            <person name="Wetmore K.M."/>
            <person name="Waters R.J."/>
            <person name="Callaghan M."/>
            <person name="Ray J."/>
            <person name="Liu H."/>
            <person name="Kuehl J.V."/>
            <person name="Melnyk R.A."/>
            <person name="Lamson J.S."/>
            <person name="Suh Y."/>
            <person name="Carlson H.K."/>
            <person name="Esquivel Z."/>
            <person name="Sadeeshkumar H."/>
            <person name="Chakraborty R."/>
            <person name="Zane G.M."/>
            <person name="Rubin B.E."/>
            <person name="Wall J.D."/>
            <person name="Visel A."/>
            <person name="Bristow J."/>
            <person name="Blow M.J."/>
            <person name="Arkin A.P."/>
            <person name="Deutschbauer A.M."/>
        </authorList>
    </citation>
    <scope>NUCLEOTIDE SEQUENCE [LARGE SCALE GENOMIC DNA]</scope>
    <source>
        <strain evidence="2 3">FW300-N2C3</strain>
    </source>
</reference>
<accession>A0A0N9VYA2</accession>
<gene>
    <name evidence="2" type="ORF">AO356_03355</name>
</gene>
<dbReference type="InterPro" id="IPR001509">
    <property type="entry name" value="Epimerase_deHydtase"/>
</dbReference>
<sequence>MQLVTGASGYIGSLLCKVLKARGYAVKGIGRSSMTPSQDFDYVCLDLENDPLDGVCLGVETIVHLAGRAHILNDKEEDPLSAFRRANVNATLRLAEEAMRGGVKRFVFISSIGVSATETKNSKVSELSGNNPSTPYALSKFEAEEALKALVKDSSMELVIIRPPLVYGGSAPGNFHRLLKIVRLGMPLPFLAANNQRSMIALDNLIDFIVHCIKHPAAAGELFLISDGTDVSTVDIVRTIANGMGRKPRLIYVPVGVIRVAAKLLGRENMFSQLFGSLVIDSGKAHQLLGWTPPLGTTEALSKAGADYMTLSSKKGRV</sequence>
<dbReference type="AlphaFoldDB" id="A0A0N9VYA2"/>
<reference evidence="3" key="1">
    <citation type="submission" date="2015-09" db="EMBL/GenBank/DDBJ databases">
        <title>Whole genome sequence of Pseudomonas fluorescens FW300-N2C3.</title>
        <authorList>
            <person name="Ray J."/>
            <person name="Melnyk R."/>
            <person name="Deutschbauer A."/>
        </authorList>
    </citation>
    <scope>NUCLEOTIDE SEQUENCE [LARGE SCALE GENOMIC DNA]</scope>
    <source>
        <strain evidence="3">FW300-N2C3</strain>
    </source>
</reference>
<dbReference type="GO" id="GO:0004029">
    <property type="term" value="F:aldehyde dehydrogenase (NAD+) activity"/>
    <property type="evidence" value="ECO:0007669"/>
    <property type="project" value="TreeGrafter"/>
</dbReference>
<dbReference type="Proteomes" id="UP000059425">
    <property type="component" value="Chromosome"/>
</dbReference>
<name>A0A0N9VYA2_PSEFL</name>
<organism evidence="2 3">
    <name type="scientific">Pseudomonas fluorescens</name>
    <dbReference type="NCBI Taxonomy" id="294"/>
    <lineage>
        <taxon>Bacteria</taxon>
        <taxon>Pseudomonadati</taxon>
        <taxon>Pseudomonadota</taxon>
        <taxon>Gammaproteobacteria</taxon>
        <taxon>Pseudomonadales</taxon>
        <taxon>Pseudomonadaceae</taxon>
        <taxon>Pseudomonas</taxon>
    </lineage>
</organism>
<dbReference type="SUPFAM" id="SSF51735">
    <property type="entry name" value="NAD(P)-binding Rossmann-fold domains"/>
    <property type="match status" value="1"/>
</dbReference>
<dbReference type="InterPro" id="IPR036291">
    <property type="entry name" value="NAD(P)-bd_dom_sf"/>
</dbReference>
<dbReference type="PANTHER" id="PTHR48079:SF6">
    <property type="entry name" value="NAD(P)-BINDING DOMAIN-CONTAINING PROTEIN-RELATED"/>
    <property type="match status" value="1"/>
</dbReference>
<dbReference type="GO" id="GO:0005737">
    <property type="term" value="C:cytoplasm"/>
    <property type="evidence" value="ECO:0007669"/>
    <property type="project" value="TreeGrafter"/>
</dbReference>
<dbReference type="Gene3D" id="3.40.50.720">
    <property type="entry name" value="NAD(P)-binding Rossmann-like Domain"/>
    <property type="match status" value="1"/>
</dbReference>
<protein>
    <recommendedName>
        <fullName evidence="1">NAD-dependent epimerase/dehydratase domain-containing protein</fullName>
    </recommendedName>
</protein>
<feature type="domain" description="NAD-dependent epimerase/dehydratase" evidence="1">
    <location>
        <begin position="3"/>
        <end position="220"/>
    </location>
</feature>
<evidence type="ECO:0000313" key="2">
    <source>
        <dbReference type="EMBL" id="ALI05858.1"/>
    </source>
</evidence>
<dbReference type="InterPro" id="IPR051783">
    <property type="entry name" value="NAD(P)-dependent_oxidoreduct"/>
</dbReference>
<dbReference type="Pfam" id="PF01370">
    <property type="entry name" value="Epimerase"/>
    <property type="match status" value="1"/>
</dbReference>
<dbReference type="OrthoDB" id="9801056at2"/>
<evidence type="ECO:0000313" key="3">
    <source>
        <dbReference type="Proteomes" id="UP000059425"/>
    </source>
</evidence>
<dbReference type="RefSeq" id="WP_060738575.1">
    <property type="nucleotide sequence ID" value="NZ_CP012831.1"/>
</dbReference>